<comment type="caution">
    <text evidence="2">The sequence shown here is derived from an EMBL/GenBank/DDBJ whole genome shotgun (WGS) entry which is preliminary data.</text>
</comment>
<keyword evidence="1" id="KW-0472">Membrane</keyword>
<dbReference type="AlphaFoldDB" id="A0A5D8Z7M7"/>
<feature type="transmembrane region" description="Helical" evidence="1">
    <location>
        <begin position="60"/>
        <end position="84"/>
    </location>
</feature>
<proteinExistence type="predicted"/>
<dbReference type="EMBL" id="VTRV01000026">
    <property type="protein sequence ID" value="TZF90801.1"/>
    <property type="molecule type" value="Genomic_DNA"/>
</dbReference>
<keyword evidence="1" id="KW-1133">Transmembrane helix</keyword>
<dbReference type="RefSeq" id="WP_149352053.1">
    <property type="nucleotide sequence ID" value="NZ_VTRV01000026.1"/>
</dbReference>
<organism evidence="2 3">
    <name type="scientific">Cognatilysobacter lacus</name>
    <dbReference type="NCBI Taxonomy" id="1643323"/>
    <lineage>
        <taxon>Bacteria</taxon>
        <taxon>Pseudomonadati</taxon>
        <taxon>Pseudomonadota</taxon>
        <taxon>Gammaproteobacteria</taxon>
        <taxon>Lysobacterales</taxon>
        <taxon>Lysobacteraceae</taxon>
        <taxon>Cognatilysobacter</taxon>
    </lineage>
</organism>
<evidence type="ECO:0000313" key="3">
    <source>
        <dbReference type="Proteomes" id="UP000323164"/>
    </source>
</evidence>
<accession>A0A5D8Z7M7</accession>
<protein>
    <submittedName>
        <fullName evidence="2">Uncharacterized protein</fullName>
    </submittedName>
</protein>
<evidence type="ECO:0000256" key="1">
    <source>
        <dbReference type="SAM" id="Phobius"/>
    </source>
</evidence>
<evidence type="ECO:0000313" key="2">
    <source>
        <dbReference type="EMBL" id="TZF90801.1"/>
    </source>
</evidence>
<feature type="transmembrane region" description="Helical" evidence="1">
    <location>
        <begin position="105"/>
        <end position="132"/>
    </location>
</feature>
<reference evidence="2 3" key="1">
    <citation type="submission" date="2019-08" db="EMBL/GenBank/DDBJ databases">
        <title>Draft genome sequence of Lysobacter sp. UKS-15.</title>
        <authorList>
            <person name="Im W.-T."/>
        </authorList>
    </citation>
    <scope>NUCLEOTIDE SEQUENCE [LARGE SCALE GENOMIC DNA]</scope>
    <source>
        <strain evidence="2 3">UKS-15</strain>
    </source>
</reference>
<name>A0A5D8Z7M7_9GAMM</name>
<gene>
    <name evidence="2" type="ORF">FW784_03890</name>
</gene>
<feature type="transmembrane region" description="Helical" evidence="1">
    <location>
        <begin position="26"/>
        <end position="48"/>
    </location>
</feature>
<dbReference type="Proteomes" id="UP000323164">
    <property type="component" value="Unassembled WGS sequence"/>
</dbReference>
<keyword evidence="1" id="KW-0812">Transmembrane</keyword>
<keyword evidence="3" id="KW-1185">Reference proteome</keyword>
<sequence>MSTLDRITSAVEHPAPSREGVSPWTLLAAIALAPLAFTTQVSLSYGIASTSCTAGGAPHVALLAVNLMALAATVVGSVLAWRSWQRLRGEKAKDSPSQGEGRTRFIALCAVVGNAIIGSAVVFDLLASLLLAGCPGLPPVH</sequence>